<keyword evidence="10" id="KW-1185">Reference proteome</keyword>
<dbReference type="CDD" id="cd02149">
    <property type="entry name" value="NfsB-like"/>
    <property type="match status" value="1"/>
</dbReference>
<sequence length="217" mass="23884">MSLVTVSQTRYTAKAYDASRKVPQAQVEELLTLLRNSPSSVNSQPWHFVVASTDEGKAQVAKGAQGGFSYNEPKILNASHVVVLCARTDLSDDYLEALLDQEERDGRFTAEGARANQRKSRQGYVDIHRYQTKDLQHWMEKQLYLALGTLLLGAGTLGIDATPMEGIDSKALDEALGLRERGFTAVVACALGYHAENDFNAKLPKSRLAELATLTRI</sequence>
<dbReference type="Proteomes" id="UP000269265">
    <property type="component" value="Unassembled WGS sequence"/>
</dbReference>
<proteinExistence type="inferred from homology"/>
<keyword evidence="5" id="KW-0521">NADP</keyword>
<dbReference type="Pfam" id="PF00881">
    <property type="entry name" value="Nitroreductase"/>
    <property type="match status" value="1"/>
</dbReference>
<dbReference type="PANTHER" id="PTHR23026:SF125">
    <property type="entry name" value="OXYGEN-INSENSITIVE NAD(P)H NITROREDUCTASE"/>
    <property type="match status" value="1"/>
</dbReference>
<dbReference type="GO" id="GO:0005829">
    <property type="term" value="C:cytosol"/>
    <property type="evidence" value="ECO:0007669"/>
    <property type="project" value="TreeGrafter"/>
</dbReference>
<keyword evidence="6" id="KW-0560">Oxidoreductase</keyword>
<dbReference type="Gene3D" id="3.40.109.10">
    <property type="entry name" value="NADH Oxidase"/>
    <property type="match status" value="1"/>
</dbReference>
<comment type="similarity">
    <text evidence="2">Belongs to the nitroreductase family.</text>
</comment>
<evidence type="ECO:0000256" key="7">
    <source>
        <dbReference type="ARBA" id="ARBA00023027"/>
    </source>
</evidence>
<dbReference type="GO" id="GO:0046256">
    <property type="term" value="P:2,4,6-trinitrotoluene catabolic process"/>
    <property type="evidence" value="ECO:0007669"/>
    <property type="project" value="TreeGrafter"/>
</dbReference>
<keyword evidence="4" id="KW-0288">FMN</keyword>
<evidence type="ECO:0000313" key="9">
    <source>
        <dbReference type="EMBL" id="RRS04138.1"/>
    </source>
</evidence>
<dbReference type="SUPFAM" id="SSF55469">
    <property type="entry name" value="FMN-dependent nitroreductase-like"/>
    <property type="match status" value="1"/>
</dbReference>
<evidence type="ECO:0000259" key="8">
    <source>
        <dbReference type="Pfam" id="PF00881"/>
    </source>
</evidence>
<evidence type="ECO:0000256" key="5">
    <source>
        <dbReference type="ARBA" id="ARBA00022857"/>
    </source>
</evidence>
<dbReference type="InterPro" id="IPR033878">
    <property type="entry name" value="NfsB-like"/>
</dbReference>
<keyword evidence="3" id="KW-0285">Flavoprotein</keyword>
<dbReference type="GO" id="GO:0046857">
    <property type="term" value="F:oxidoreductase activity, acting on other nitrogenous compounds as donors, with NAD or NADP as acceptor"/>
    <property type="evidence" value="ECO:0007669"/>
    <property type="project" value="TreeGrafter"/>
</dbReference>
<dbReference type="InterPro" id="IPR029479">
    <property type="entry name" value="Nitroreductase"/>
</dbReference>
<name>A0A3R8TSZ2_9BURK</name>
<protein>
    <submittedName>
        <fullName evidence="9">Oxygen-insensitive NAD(P)H nitroreductase</fullName>
    </submittedName>
</protein>
<dbReference type="RefSeq" id="WP_125243542.1">
    <property type="nucleotide sequence ID" value="NZ_RSED01000008.1"/>
</dbReference>
<organism evidence="9 10">
    <name type="scientific">Aquabacterium soli</name>
    <dbReference type="NCBI Taxonomy" id="2493092"/>
    <lineage>
        <taxon>Bacteria</taxon>
        <taxon>Pseudomonadati</taxon>
        <taxon>Pseudomonadota</taxon>
        <taxon>Betaproteobacteria</taxon>
        <taxon>Burkholderiales</taxon>
        <taxon>Aquabacterium</taxon>
    </lineage>
</organism>
<reference evidence="9 10" key="1">
    <citation type="submission" date="2018-12" db="EMBL/GenBank/DDBJ databases">
        <title>The whole draft genome of Aquabacterium sp. SJQ9.</title>
        <authorList>
            <person name="Sun L."/>
            <person name="Gao X."/>
            <person name="Chen W."/>
            <person name="Huang K."/>
        </authorList>
    </citation>
    <scope>NUCLEOTIDE SEQUENCE [LARGE SCALE GENOMIC DNA]</scope>
    <source>
        <strain evidence="9 10">SJQ9</strain>
    </source>
</reference>
<evidence type="ECO:0000256" key="2">
    <source>
        <dbReference type="ARBA" id="ARBA00007118"/>
    </source>
</evidence>
<comment type="cofactor">
    <cofactor evidence="1">
        <name>FMN</name>
        <dbReference type="ChEBI" id="CHEBI:58210"/>
    </cofactor>
</comment>
<dbReference type="PANTHER" id="PTHR23026">
    <property type="entry name" value="NADPH NITROREDUCTASE"/>
    <property type="match status" value="1"/>
</dbReference>
<evidence type="ECO:0000256" key="1">
    <source>
        <dbReference type="ARBA" id="ARBA00001917"/>
    </source>
</evidence>
<gene>
    <name evidence="9" type="ORF">EIP75_12240</name>
</gene>
<dbReference type="EMBL" id="RSED01000008">
    <property type="protein sequence ID" value="RRS04138.1"/>
    <property type="molecule type" value="Genomic_DNA"/>
</dbReference>
<feature type="domain" description="Nitroreductase" evidence="8">
    <location>
        <begin position="9"/>
        <end position="193"/>
    </location>
</feature>
<evidence type="ECO:0000313" key="10">
    <source>
        <dbReference type="Proteomes" id="UP000269265"/>
    </source>
</evidence>
<dbReference type="AlphaFoldDB" id="A0A3R8TSZ2"/>
<dbReference type="InterPro" id="IPR050627">
    <property type="entry name" value="Nitroreductase/BluB"/>
</dbReference>
<accession>A0A3R8TSZ2</accession>
<evidence type="ECO:0000256" key="3">
    <source>
        <dbReference type="ARBA" id="ARBA00022630"/>
    </source>
</evidence>
<dbReference type="OrthoDB" id="9809288at2"/>
<evidence type="ECO:0000256" key="4">
    <source>
        <dbReference type="ARBA" id="ARBA00022643"/>
    </source>
</evidence>
<dbReference type="InterPro" id="IPR000415">
    <property type="entry name" value="Nitroreductase-like"/>
</dbReference>
<comment type="caution">
    <text evidence="9">The sequence shown here is derived from an EMBL/GenBank/DDBJ whole genome shotgun (WGS) entry which is preliminary data.</text>
</comment>
<evidence type="ECO:0000256" key="6">
    <source>
        <dbReference type="ARBA" id="ARBA00023002"/>
    </source>
</evidence>
<dbReference type="NCBIfam" id="NF008275">
    <property type="entry name" value="PRK11053.1"/>
    <property type="match status" value="1"/>
</dbReference>
<keyword evidence="7" id="KW-0520">NAD</keyword>